<proteinExistence type="predicted"/>
<protein>
    <submittedName>
        <fullName evidence="2">Uncharacterized protein</fullName>
    </submittedName>
</protein>
<accession>H0EAC8</accession>
<dbReference type="AlphaFoldDB" id="H0EAC8"/>
<organism evidence="2 3">
    <name type="scientific">Patulibacter medicamentivorans</name>
    <dbReference type="NCBI Taxonomy" id="1097667"/>
    <lineage>
        <taxon>Bacteria</taxon>
        <taxon>Bacillati</taxon>
        <taxon>Actinomycetota</taxon>
        <taxon>Thermoleophilia</taxon>
        <taxon>Solirubrobacterales</taxon>
        <taxon>Patulibacteraceae</taxon>
        <taxon>Patulibacter</taxon>
    </lineage>
</organism>
<evidence type="ECO:0000313" key="2">
    <source>
        <dbReference type="EMBL" id="EHN09382.1"/>
    </source>
</evidence>
<comment type="caution">
    <text evidence="2">The sequence shown here is derived from an EMBL/GenBank/DDBJ whole genome shotgun (WGS) entry which is preliminary data.</text>
</comment>
<gene>
    <name evidence="2" type="ORF">PAI11_38020</name>
</gene>
<feature type="region of interest" description="Disordered" evidence="1">
    <location>
        <begin position="1"/>
        <end position="24"/>
    </location>
</feature>
<keyword evidence="3" id="KW-1185">Reference proteome</keyword>
<name>H0EAC8_9ACTN</name>
<dbReference type="EMBL" id="AGUD01000293">
    <property type="protein sequence ID" value="EHN09382.1"/>
    <property type="molecule type" value="Genomic_DNA"/>
</dbReference>
<evidence type="ECO:0000256" key="1">
    <source>
        <dbReference type="SAM" id="MobiDB-lite"/>
    </source>
</evidence>
<reference evidence="2 3" key="1">
    <citation type="journal article" date="2013" name="Biodegradation">
        <title>Quantitative proteomic analysis of ibuprofen-degrading Patulibacter sp. strain I11.</title>
        <authorList>
            <person name="Almeida B."/>
            <person name="Kjeldal H."/>
            <person name="Lolas I."/>
            <person name="Knudsen A.D."/>
            <person name="Carvalho G."/>
            <person name="Nielsen K.L."/>
            <person name="Barreto Crespo M.T."/>
            <person name="Stensballe A."/>
            <person name="Nielsen J.L."/>
        </authorList>
    </citation>
    <scope>NUCLEOTIDE SEQUENCE [LARGE SCALE GENOMIC DNA]</scope>
    <source>
        <strain evidence="2 3">I11</strain>
    </source>
</reference>
<dbReference type="Proteomes" id="UP000005143">
    <property type="component" value="Unassembled WGS sequence"/>
</dbReference>
<sequence>MRLADMPVPDDAKDDGVERAYSNQSTAAKDGQIIMLFVLDEAGKAGEVAKQLRGSVPGESVQLFTHRNVVVVYGATGTDRKDAVRIAVERL</sequence>
<evidence type="ECO:0000313" key="3">
    <source>
        <dbReference type="Proteomes" id="UP000005143"/>
    </source>
</evidence>